<sequence>MPESTRGRDVPVPAAAVETSGSVVVDMADILTHGQRLTRTGADTTTAFR</sequence>
<gene>
    <name evidence="1" type="ORF">GCM10023350_17840</name>
</gene>
<dbReference type="Proteomes" id="UP001499882">
    <property type="component" value="Unassembled WGS sequence"/>
</dbReference>
<organism evidence="1 2">
    <name type="scientific">Nocardioides endophyticus</name>
    <dbReference type="NCBI Taxonomy" id="1353775"/>
    <lineage>
        <taxon>Bacteria</taxon>
        <taxon>Bacillati</taxon>
        <taxon>Actinomycetota</taxon>
        <taxon>Actinomycetes</taxon>
        <taxon>Propionibacteriales</taxon>
        <taxon>Nocardioidaceae</taxon>
        <taxon>Nocardioides</taxon>
    </lineage>
</organism>
<reference evidence="2" key="1">
    <citation type="journal article" date="2019" name="Int. J. Syst. Evol. Microbiol.">
        <title>The Global Catalogue of Microorganisms (GCM) 10K type strain sequencing project: providing services to taxonomists for standard genome sequencing and annotation.</title>
        <authorList>
            <consortium name="The Broad Institute Genomics Platform"/>
            <consortium name="The Broad Institute Genome Sequencing Center for Infectious Disease"/>
            <person name="Wu L."/>
            <person name="Ma J."/>
        </authorList>
    </citation>
    <scope>NUCLEOTIDE SEQUENCE [LARGE SCALE GENOMIC DNA]</scope>
    <source>
        <strain evidence="2">JCM 18532</strain>
    </source>
</reference>
<proteinExistence type="predicted"/>
<accession>A0ABP8YML7</accession>
<evidence type="ECO:0000313" key="1">
    <source>
        <dbReference type="EMBL" id="GAA4734595.1"/>
    </source>
</evidence>
<protein>
    <submittedName>
        <fullName evidence="1">Uncharacterized protein</fullName>
    </submittedName>
</protein>
<evidence type="ECO:0000313" key="2">
    <source>
        <dbReference type="Proteomes" id="UP001499882"/>
    </source>
</evidence>
<keyword evidence="2" id="KW-1185">Reference proteome</keyword>
<comment type="caution">
    <text evidence="1">The sequence shown here is derived from an EMBL/GenBank/DDBJ whole genome shotgun (WGS) entry which is preliminary data.</text>
</comment>
<dbReference type="EMBL" id="BAABKN010000012">
    <property type="protein sequence ID" value="GAA4734595.1"/>
    <property type="molecule type" value="Genomic_DNA"/>
</dbReference>
<name>A0ABP8YML7_9ACTN</name>